<comment type="caution">
    <text evidence="2">The sequence shown here is derived from an EMBL/GenBank/DDBJ whole genome shotgun (WGS) entry which is preliminary data.</text>
</comment>
<evidence type="ECO:0000313" key="2">
    <source>
        <dbReference type="EMBL" id="ETE68725.1"/>
    </source>
</evidence>
<reference evidence="2 3" key="1">
    <citation type="journal article" date="2013" name="Proc. Natl. Acad. Sci. U.S.A.">
        <title>The king cobra genome reveals dynamic gene evolution and adaptation in the snake venom system.</title>
        <authorList>
            <person name="Vonk F.J."/>
            <person name="Casewell N.R."/>
            <person name="Henkel C.V."/>
            <person name="Heimberg A.M."/>
            <person name="Jansen H.J."/>
            <person name="McCleary R.J."/>
            <person name="Kerkkamp H.M."/>
            <person name="Vos R.A."/>
            <person name="Guerreiro I."/>
            <person name="Calvete J.J."/>
            <person name="Wuster W."/>
            <person name="Woods A.E."/>
            <person name="Logan J.M."/>
            <person name="Harrison R.A."/>
            <person name="Castoe T.A."/>
            <person name="de Koning A.P."/>
            <person name="Pollock D.D."/>
            <person name="Yandell M."/>
            <person name="Calderon D."/>
            <person name="Renjifo C."/>
            <person name="Currier R.B."/>
            <person name="Salgado D."/>
            <person name="Pla D."/>
            <person name="Sanz L."/>
            <person name="Hyder A.S."/>
            <person name="Ribeiro J.M."/>
            <person name="Arntzen J.W."/>
            <person name="van den Thillart G.E."/>
            <person name="Boetzer M."/>
            <person name="Pirovano W."/>
            <person name="Dirks R.P."/>
            <person name="Spaink H.P."/>
            <person name="Duboule D."/>
            <person name="McGlinn E."/>
            <person name="Kini R.M."/>
            <person name="Richardson M.K."/>
        </authorList>
    </citation>
    <scope>NUCLEOTIDE SEQUENCE</scope>
    <source>
        <tissue evidence="2">Blood</tissue>
    </source>
</reference>
<protein>
    <submittedName>
        <fullName evidence="2">Leucine-rich repeat and IQ domain-containing protein 1</fullName>
    </submittedName>
</protein>
<accession>V8P341</accession>
<organism evidence="2 3">
    <name type="scientific">Ophiophagus hannah</name>
    <name type="common">King cobra</name>
    <name type="synonym">Naja hannah</name>
    <dbReference type="NCBI Taxonomy" id="8665"/>
    <lineage>
        <taxon>Eukaryota</taxon>
        <taxon>Metazoa</taxon>
        <taxon>Chordata</taxon>
        <taxon>Craniata</taxon>
        <taxon>Vertebrata</taxon>
        <taxon>Euteleostomi</taxon>
        <taxon>Lepidosauria</taxon>
        <taxon>Squamata</taxon>
        <taxon>Bifurcata</taxon>
        <taxon>Unidentata</taxon>
        <taxon>Episquamata</taxon>
        <taxon>Toxicofera</taxon>
        <taxon>Serpentes</taxon>
        <taxon>Colubroidea</taxon>
        <taxon>Elapidae</taxon>
        <taxon>Elapinae</taxon>
        <taxon>Ophiophagus</taxon>
    </lineage>
</organism>
<dbReference type="AlphaFoldDB" id="V8P341"/>
<feature type="region of interest" description="Disordered" evidence="1">
    <location>
        <begin position="77"/>
        <end position="107"/>
    </location>
</feature>
<dbReference type="EMBL" id="AZIM01000954">
    <property type="protein sequence ID" value="ETE68725.1"/>
    <property type="molecule type" value="Genomic_DNA"/>
</dbReference>
<gene>
    <name evidence="2" type="primary">LRRIQ1</name>
    <name evidence="2" type="ORF">L345_05486</name>
</gene>
<evidence type="ECO:0000313" key="3">
    <source>
        <dbReference type="Proteomes" id="UP000018936"/>
    </source>
</evidence>
<name>V8P341_OPHHA</name>
<sequence length="107" mass="12240">MLSFVAALILITNHNFKIDSHLPKCFDIVHLFRMGSNKGLWDHSEEDCLTELACLFESNTSPVRREDTDLELVSLTSGSTLTQNREKNNQPHRHSAESSSKRLFFSF</sequence>
<proteinExistence type="predicted"/>
<keyword evidence="3" id="KW-1185">Reference proteome</keyword>
<feature type="compositionally biased region" description="Basic and acidic residues" evidence="1">
    <location>
        <begin position="84"/>
        <end position="100"/>
    </location>
</feature>
<dbReference type="Proteomes" id="UP000018936">
    <property type="component" value="Unassembled WGS sequence"/>
</dbReference>
<feature type="non-terminal residue" evidence="2">
    <location>
        <position position="1"/>
    </location>
</feature>
<evidence type="ECO:0000256" key="1">
    <source>
        <dbReference type="SAM" id="MobiDB-lite"/>
    </source>
</evidence>
<dbReference type="OrthoDB" id="266138at2759"/>